<evidence type="ECO:0000313" key="3">
    <source>
        <dbReference type="EMBL" id="RNF00337.1"/>
    </source>
</evidence>
<dbReference type="GeneID" id="40331595"/>
<keyword evidence="4" id="KW-1185">Reference proteome</keyword>
<proteinExistence type="predicted"/>
<dbReference type="InterPro" id="IPR015424">
    <property type="entry name" value="PyrdxlP-dep_Trfase"/>
</dbReference>
<evidence type="ECO:0000259" key="2">
    <source>
        <dbReference type="Pfam" id="PF00266"/>
    </source>
</evidence>
<dbReference type="Proteomes" id="UP000283634">
    <property type="component" value="Unassembled WGS sequence"/>
</dbReference>
<dbReference type="Pfam" id="PF00266">
    <property type="entry name" value="Aminotran_5"/>
    <property type="match status" value="1"/>
</dbReference>
<protein>
    <recommendedName>
        <fullName evidence="2">Aminotransferase class V domain-containing protein</fullName>
    </recommendedName>
</protein>
<reference evidence="3 4" key="1">
    <citation type="journal article" date="2018" name="BMC Genomics">
        <title>Genomic comparison of Trypanosoma conorhini and Trypanosoma rangeli to Trypanosoma cruzi strains of high and low virulence.</title>
        <authorList>
            <person name="Bradwell K.R."/>
            <person name="Koparde V.N."/>
            <person name="Matveyev A.V."/>
            <person name="Serrano M.G."/>
            <person name="Alves J.M."/>
            <person name="Parikh H."/>
            <person name="Huang B."/>
            <person name="Lee V."/>
            <person name="Espinosa-Alvarez O."/>
            <person name="Ortiz P.A."/>
            <person name="Costa-Martins A.G."/>
            <person name="Teixeira M.M."/>
            <person name="Buck G.A."/>
        </authorList>
    </citation>
    <scope>NUCLEOTIDE SEQUENCE [LARGE SCALE GENOMIC DNA]</scope>
    <source>
        <strain evidence="3 4">AM80</strain>
    </source>
</reference>
<evidence type="ECO:0000313" key="4">
    <source>
        <dbReference type="Proteomes" id="UP000283634"/>
    </source>
</evidence>
<dbReference type="EMBL" id="MKGL01000331">
    <property type="protein sequence ID" value="RNF00337.1"/>
    <property type="molecule type" value="Genomic_DNA"/>
</dbReference>
<dbReference type="RefSeq" id="XP_029235710.1">
    <property type="nucleotide sequence ID" value="XM_029384443.1"/>
</dbReference>
<dbReference type="OrthoDB" id="5978656at2759"/>
<dbReference type="InterPro" id="IPR000192">
    <property type="entry name" value="Aminotrans_V_dom"/>
</dbReference>
<gene>
    <name evidence="3" type="ORF">TraAM80_07662</name>
</gene>
<dbReference type="SUPFAM" id="SSF53383">
    <property type="entry name" value="PLP-dependent transferases"/>
    <property type="match status" value="1"/>
</dbReference>
<dbReference type="InterPro" id="IPR015421">
    <property type="entry name" value="PyrdxlP-dep_Trfase_major"/>
</dbReference>
<comment type="caution">
    <text evidence="3">The sequence shown here is derived from an EMBL/GenBank/DDBJ whole genome shotgun (WGS) entry which is preliminary data.</text>
</comment>
<dbReference type="PANTHER" id="PTHR43092:SF2">
    <property type="entry name" value="HERCYNYLCYSTEINE SULFOXIDE LYASE"/>
    <property type="match status" value="1"/>
</dbReference>
<accession>A0A3R7RDE4</accession>
<evidence type="ECO:0000256" key="1">
    <source>
        <dbReference type="ARBA" id="ARBA00022898"/>
    </source>
</evidence>
<organism evidence="3 4">
    <name type="scientific">Trypanosoma rangeli</name>
    <dbReference type="NCBI Taxonomy" id="5698"/>
    <lineage>
        <taxon>Eukaryota</taxon>
        <taxon>Discoba</taxon>
        <taxon>Euglenozoa</taxon>
        <taxon>Kinetoplastea</taxon>
        <taxon>Metakinetoplastina</taxon>
        <taxon>Trypanosomatida</taxon>
        <taxon>Trypanosomatidae</taxon>
        <taxon>Trypanosoma</taxon>
        <taxon>Herpetosoma</taxon>
    </lineage>
</organism>
<dbReference type="PANTHER" id="PTHR43092">
    <property type="entry name" value="L-CYSTEINE DESULFHYDRASE"/>
    <property type="match status" value="1"/>
</dbReference>
<dbReference type="OMA" id="VCIFDVV"/>
<dbReference type="Gene3D" id="3.40.640.10">
    <property type="entry name" value="Type I PLP-dependent aspartate aminotransferase-like (Major domain)"/>
    <property type="match status" value="1"/>
</dbReference>
<dbReference type="AlphaFoldDB" id="A0A3R7RDE4"/>
<keyword evidence="1" id="KW-0663">Pyridoxal phosphate</keyword>
<sequence>MQDVSAPTESSSDEANMWSTASIEPKFSELLGALDDAAFTHNISTYEGFGSFHSGNVEDIIARRSEAYHPPRLPPFAKRVLGHSELCQLGAAKDEEEKMGIWNRPVQRCEFGLPFRQEHFSVTPEYVFINHGAFGGTLRGALAIKHGYEELMERQVVEYMDRELLPIVVYSVRRLAEFLNANPKQIVLLQNATFALNCAMQLIGKDDVVVFFDTEYLSVYKMMYFRCKQVGATLHEVPLTKYLHDTSIMGDDVALTEEICRQLPNGCTAAVFDYVTSTTALCMPVFTHLIPALRRRGVTTIIVDGAHAPLQLPLNFNELAAESMPSVFVGNLHKWFSIPKSVGFMWVHNSLLGSFYSVVRSHGAGDGFLSEFIWDGTRDYGAYHCVPAVIDFWRIQGIERVQNYCAHLLQSAAKMLTSHFGTRPVARHAPFMSLVELPEALQGPYLTAKYLQDLLHDVYRLEVPIKRVEGRFYARISAFVYNTPGEYVYLREAVLGIARNCLILEQQRRLLPQEAGNPVDSLQLPYDKRIREQGGCGMSGLEPVVKKRRGSQF</sequence>
<feature type="domain" description="Aminotransferase class V" evidence="2">
    <location>
        <begin position="174"/>
        <end position="419"/>
    </location>
</feature>
<name>A0A3R7RDE4_TRYRA</name>
<dbReference type="VEuPathDB" id="TriTrypDB:TRSC58_04437"/>